<keyword evidence="1" id="KW-1133">Transmembrane helix</keyword>
<accession>I3CHA8</accession>
<evidence type="ECO:0000313" key="3">
    <source>
        <dbReference type="Proteomes" id="UP000005744"/>
    </source>
</evidence>
<proteinExistence type="predicted"/>
<dbReference type="RefSeq" id="WP_002689866.1">
    <property type="nucleotide sequence ID" value="NZ_JH600070.1"/>
</dbReference>
<evidence type="ECO:0000313" key="2">
    <source>
        <dbReference type="EMBL" id="EIJ43001.1"/>
    </source>
</evidence>
<protein>
    <submittedName>
        <fullName evidence="2">Uncharacterized protein</fullName>
    </submittedName>
</protein>
<gene>
    <name evidence="2" type="ORF">BegalDRAFT_2137</name>
</gene>
<dbReference type="AlphaFoldDB" id="I3CHA8"/>
<dbReference type="HOGENOM" id="CLU_1493423_0_0_6"/>
<keyword evidence="1" id="KW-0812">Transmembrane</keyword>
<keyword evidence="1" id="KW-0472">Membrane</keyword>
<reference evidence="2 3" key="1">
    <citation type="submission" date="2011-11" db="EMBL/GenBank/DDBJ databases">
        <title>Improved High-Quality Draft sequence of Beggiatoa alba B18lD.</title>
        <authorList>
            <consortium name="US DOE Joint Genome Institute"/>
            <person name="Lucas S."/>
            <person name="Han J."/>
            <person name="Lapidus A."/>
            <person name="Cheng J.-F."/>
            <person name="Goodwin L."/>
            <person name="Pitluck S."/>
            <person name="Peters L."/>
            <person name="Mikhailova N."/>
            <person name="Held B."/>
            <person name="Detter J.C."/>
            <person name="Han C."/>
            <person name="Tapia R."/>
            <person name="Land M."/>
            <person name="Hauser L."/>
            <person name="Kyrpides N."/>
            <person name="Ivanova N."/>
            <person name="Pagani I."/>
            <person name="Samuel K."/>
            <person name="Teske A."/>
            <person name="Mueller J."/>
            <person name="Woyke T."/>
        </authorList>
    </citation>
    <scope>NUCLEOTIDE SEQUENCE [LARGE SCALE GENOMIC DNA]</scope>
    <source>
        <strain evidence="2 3">B18LD</strain>
    </source>
</reference>
<dbReference type="STRING" id="395493.BegalDRAFT_2137"/>
<feature type="transmembrane region" description="Helical" evidence="1">
    <location>
        <begin position="6"/>
        <end position="26"/>
    </location>
</feature>
<sequence>MLNYTYYYILGFCLLLCLGCTNNVLLPNPRLSVQPATDEATLNWFTQIQLRNQAYEQARLAEQHADQQWLNEHTQGQKPPAVTQQPANPEENSLWGAMQAKQRYLSLHQQPIETPETPTLLYEQWNNARQTRQEADKIRREAEMEARETWEKQLKAWDDADRAKREQYRIDRLREKYGRW</sequence>
<evidence type="ECO:0000256" key="1">
    <source>
        <dbReference type="SAM" id="Phobius"/>
    </source>
</evidence>
<dbReference type="Proteomes" id="UP000005744">
    <property type="component" value="Unassembled WGS sequence"/>
</dbReference>
<dbReference type="EMBL" id="JH600070">
    <property type="protein sequence ID" value="EIJ43001.1"/>
    <property type="molecule type" value="Genomic_DNA"/>
</dbReference>
<keyword evidence="3" id="KW-1185">Reference proteome</keyword>
<name>I3CHA8_9GAMM</name>
<organism evidence="2 3">
    <name type="scientific">Beggiatoa alba B18LD</name>
    <dbReference type="NCBI Taxonomy" id="395493"/>
    <lineage>
        <taxon>Bacteria</taxon>
        <taxon>Pseudomonadati</taxon>
        <taxon>Pseudomonadota</taxon>
        <taxon>Gammaproteobacteria</taxon>
        <taxon>Thiotrichales</taxon>
        <taxon>Thiotrichaceae</taxon>
        <taxon>Beggiatoa</taxon>
    </lineage>
</organism>
<dbReference type="OrthoDB" id="10001839at2"/>